<dbReference type="AlphaFoldDB" id="A0A6B9V7I4"/>
<dbReference type="EMBL" id="CP031001">
    <property type="protein sequence ID" value="QHN77359.1"/>
    <property type="molecule type" value="Genomic_DNA"/>
</dbReference>
<proteinExistence type="predicted"/>
<dbReference type="Proteomes" id="UP000464620">
    <property type="component" value="Chromosome B09"/>
</dbReference>
<protein>
    <submittedName>
        <fullName evidence="1">ABC transporter I family member</fullName>
    </submittedName>
</protein>
<evidence type="ECO:0000313" key="2">
    <source>
        <dbReference type="Proteomes" id="UP000464620"/>
    </source>
</evidence>
<evidence type="ECO:0000313" key="1">
    <source>
        <dbReference type="EMBL" id="QHN77359.1"/>
    </source>
</evidence>
<organism evidence="1 2">
    <name type="scientific">Arachis hypogaea</name>
    <name type="common">Peanut</name>
    <dbReference type="NCBI Taxonomy" id="3818"/>
    <lineage>
        <taxon>Eukaryota</taxon>
        <taxon>Viridiplantae</taxon>
        <taxon>Streptophyta</taxon>
        <taxon>Embryophyta</taxon>
        <taxon>Tracheophyta</taxon>
        <taxon>Spermatophyta</taxon>
        <taxon>Magnoliopsida</taxon>
        <taxon>eudicotyledons</taxon>
        <taxon>Gunneridae</taxon>
        <taxon>Pentapetalae</taxon>
        <taxon>rosids</taxon>
        <taxon>fabids</taxon>
        <taxon>Fabales</taxon>
        <taxon>Fabaceae</taxon>
        <taxon>Papilionoideae</taxon>
        <taxon>50 kb inversion clade</taxon>
        <taxon>dalbergioids sensu lato</taxon>
        <taxon>Dalbergieae</taxon>
        <taxon>Pterocarpus clade</taxon>
        <taxon>Arachis</taxon>
    </lineage>
</organism>
<name>A0A6B9V7I4_ARAHY</name>
<gene>
    <name evidence="1" type="ORF">DS421_19g651990</name>
</gene>
<accession>A0A6B9V7I4</accession>
<reference evidence="1 2" key="1">
    <citation type="submission" date="2020-01" db="EMBL/GenBank/DDBJ databases">
        <title>Genome sequence of Arachis hypogaea, cultivar Shitouqi.</title>
        <authorList>
            <person name="Zhuang W."/>
            <person name="Chen H."/>
            <person name="Varshney R."/>
            <person name="Wang D."/>
            <person name="Ming R."/>
        </authorList>
    </citation>
    <scope>NUCLEOTIDE SEQUENCE [LARGE SCALE GENOMIC DNA]</scope>
    <source>
        <tissue evidence="1">Young leaf</tissue>
    </source>
</reference>
<sequence>MCFSLRSRLSRAGNPNQKEWRRDVVFAGYEVAIQKDVSAEKMIFGVAEIDPERKAELIKVE</sequence>